<dbReference type="Pfam" id="PF18146">
    <property type="entry name" value="CinA_KH"/>
    <property type="match status" value="1"/>
</dbReference>
<dbReference type="InterPro" id="IPR041424">
    <property type="entry name" value="CinA_KH"/>
</dbReference>
<dbReference type="Gene3D" id="3.40.980.10">
    <property type="entry name" value="MoaB/Mog-like domain"/>
    <property type="match status" value="1"/>
</dbReference>
<dbReference type="Pfam" id="PF02464">
    <property type="entry name" value="CinA"/>
    <property type="match status" value="1"/>
</dbReference>
<dbReference type="SMART" id="SM00852">
    <property type="entry name" value="MoCF_biosynth"/>
    <property type="match status" value="1"/>
</dbReference>
<evidence type="ECO:0000313" key="4">
    <source>
        <dbReference type="Proteomes" id="UP001232063"/>
    </source>
</evidence>
<dbReference type="Proteomes" id="UP001232063">
    <property type="component" value="Unassembled WGS sequence"/>
</dbReference>
<dbReference type="SUPFAM" id="SSF53218">
    <property type="entry name" value="Molybdenum cofactor biosynthesis proteins"/>
    <property type="match status" value="1"/>
</dbReference>
<dbReference type="NCBIfam" id="TIGR00177">
    <property type="entry name" value="molyb_syn"/>
    <property type="match status" value="1"/>
</dbReference>
<proteinExistence type="inferred from homology"/>
<evidence type="ECO:0000259" key="2">
    <source>
        <dbReference type="SMART" id="SM00852"/>
    </source>
</evidence>
<name>A0AAE3R553_9BACT</name>
<dbReference type="InterPro" id="IPR008135">
    <property type="entry name" value="Competence-induced_CinA"/>
</dbReference>
<accession>A0AAE3R553</accession>
<feature type="domain" description="MoaB/Mog" evidence="2">
    <location>
        <begin position="7"/>
        <end position="174"/>
    </location>
</feature>
<dbReference type="InterPro" id="IPR001453">
    <property type="entry name" value="MoaB/Mog_dom"/>
</dbReference>
<protein>
    <recommendedName>
        <fullName evidence="1">CinA-like protein</fullName>
    </recommendedName>
</protein>
<dbReference type="HAMAP" id="MF_00226_B">
    <property type="entry name" value="CinA_B"/>
    <property type="match status" value="1"/>
</dbReference>
<gene>
    <name evidence="3" type="ORF">QNI22_24550</name>
</gene>
<dbReference type="Pfam" id="PF00994">
    <property type="entry name" value="MoCF_biosynth"/>
    <property type="match status" value="1"/>
</dbReference>
<dbReference type="RefSeq" id="WP_314514532.1">
    <property type="nucleotide sequence ID" value="NZ_JASJOU010000009.1"/>
</dbReference>
<dbReference type="Gene3D" id="3.90.950.20">
    <property type="entry name" value="CinA-like"/>
    <property type="match status" value="1"/>
</dbReference>
<dbReference type="EMBL" id="JASJOU010000009">
    <property type="protein sequence ID" value="MDJ1503856.1"/>
    <property type="molecule type" value="Genomic_DNA"/>
</dbReference>
<dbReference type="InterPro" id="IPR050101">
    <property type="entry name" value="CinA"/>
</dbReference>
<dbReference type="CDD" id="cd00885">
    <property type="entry name" value="cinA"/>
    <property type="match status" value="1"/>
</dbReference>
<dbReference type="InterPro" id="IPR036425">
    <property type="entry name" value="MoaB/Mog-like_dom_sf"/>
</dbReference>
<comment type="caution">
    <text evidence="3">The sequence shown here is derived from an EMBL/GenBank/DDBJ whole genome shotgun (WGS) entry which is preliminary data.</text>
</comment>
<dbReference type="AlphaFoldDB" id="A0AAE3R553"/>
<dbReference type="NCBIfam" id="TIGR00199">
    <property type="entry name" value="PncC_domain"/>
    <property type="match status" value="1"/>
</dbReference>
<dbReference type="PANTHER" id="PTHR13939:SF0">
    <property type="entry name" value="NMN AMIDOHYDROLASE-LIKE PROTEIN YFAY"/>
    <property type="match status" value="1"/>
</dbReference>
<dbReference type="SUPFAM" id="SSF142433">
    <property type="entry name" value="CinA-like"/>
    <property type="match status" value="1"/>
</dbReference>
<evidence type="ECO:0000256" key="1">
    <source>
        <dbReference type="HAMAP-Rule" id="MF_00226"/>
    </source>
</evidence>
<reference evidence="3" key="1">
    <citation type="submission" date="2023-05" db="EMBL/GenBank/DDBJ databases">
        <authorList>
            <person name="Zhang X."/>
        </authorList>
    </citation>
    <scope>NUCLEOTIDE SEQUENCE</scope>
    <source>
        <strain evidence="3">BD1B2-1</strain>
    </source>
</reference>
<dbReference type="PANTHER" id="PTHR13939">
    <property type="entry name" value="NICOTINAMIDE-NUCLEOTIDE AMIDOHYDROLASE PNCC"/>
    <property type="match status" value="1"/>
</dbReference>
<organism evidence="3 4">
    <name type="scientific">Xanthocytophaga agilis</name>
    <dbReference type="NCBI Taxonomy" id="3048010"/>
    <lineage>
        <taxon>Bacteria</taxon>
        <taxon>Pseudomonadati</taxon>
        <taxon>Bacteroidota</taxon>
        <taxon>Cytophagia</taxon>
        <taxon>Cytophagales</taxon>
        <taxon>Rhodocytophagaceae</taxon>
        <taxon>Xanthocytophaga</taxon>
    </lineage>
</organism>
<dbReference type="InterPro" id="IPR008136">
    <property type="entry name" value="CinA_C"/>
</dbReference>
<dbReference type="PIRSF" id="PIRSF006728">
    <property type="entry name" value="CinA"/>
    <property type="match status" value="1"/>
</dbReference>
<evidence type="ECO:0000313" key="3">
    <source>
        <dbReference type="EMBL" id="MDJ1503856.1"/>
    </source>
</evidence>
<sequence>MKSILAEVVTIGDEILYGQITDTNTQWMSAELSKIGIRTVRKSSVGDTEAQILQILKEAESRADVILITGGLGPTKDDITKKTLANYFGVGMVLNKDALANVTEIFARRGFELTELNRQQAMVPTNCTCIVNKAGTAPGMWFEHKGKIFVSMPGVPYEMKWIMENWVLEHLSAFFQTPAIYHKNIRTIDIGESFLAEQIEAWEDALPSHIRLAYLPSMGQVKLRLTATGASINELEAEVQQQVNTLLTIIPEYVYGYDEDELEIVIGKLLLDQNLTLSTAESCTGGYVAHTITKVPGSSRYYTGGMITYSNAMKINQLDVIPDTLTQHGAVSEETVRQMAENVRKKLNTDIGISTSGIAGPDGGTPDKPVGTIWIAYADKDKTVTKKLQLFRDRLLNIQYTTLAVLNLLRQNLPASVKTVTP</sequence>
<keyword evidence="4" id="KW-1185">Reference proteome</keyword>
<dbReference type="NCBIfam" id="TIGR00200">
    <property type="entry name" value="cinA_nterm"/>
    <property type="match status" value="1"/>
</dbReference>
<comment type="similarity">
    <text evidence="1">Belongs to the CinA family.</text>
</comment>
<dbReference type="InterPro" id="IPR036653">
    <property type="entry name" value="CinA-like_C"/>
</dbReference>
<dbReference type="NCBIfam" id="NF001813">
    <property type="entry name" value="PRK00549.1"/>
    <property type="match status" value="1"/>
</dbReference>